<sequence length="337" mass="34941">MSQQDWLDKDFYAVLGVSKDASAQEIKKAYRTKARKYHPDHHPDDAQAEERFKEIGEAYSVLNDDEQRQQYDAIRAMGSGGARFSAGQGGGAGGAGFEDIFSSMFGGQGGGFPGGGRAAPGGGANPDLDDIMRMFGGQGGGFGGGPAGFQGGGAPAKGQDVSARTRISFRDAALGTEVRLNVDGKNVTTRIPAGVHDGQKIRLRGKGRPGPGSAPAGDLLLSLDVEEHPVWSSDGANLRLTVPVSFDEAVLGTTLTVPLLDGGTVGVKVAPGTPGGRTLRVRGKGIATKKKTGDLLVTVQIAVPTHVEGAARKAVEDLREALTDEDPRAGLREAAAR</sequence>
<dbReference type="InterPro" id="IPR008971">
    <property type="entry name" value="HSP40/DnaJ_pept-bd"/>
</dbReference>
<dbReference type="GO" id="GO:0005737">
    <property type="term" value="C:cytoplasm"/>
    <property type="evidence" value="ECO:0007669"/>
    <property type="project" value="TreeGrafter"/>
</dbReference>
<dbReference type="Gene3D" id="1.10.287.110">
    <property type="entry name" value="DnaJ domain"/>
    <property type="match status" value="1"/>
</dbReference>
<dbReference type="InterPro" id="IPR018253">
    <property type="entry name" value="DnaJ_domain_CS"/>
</dbReference>
<dbReference type="EMBL" id="NRGR01000013">
    <property type="protein sequence ID" value="PCC39570.1"/>
    <property type="molecule type" value="Genomic_DNA"/>
</dbReference>
<dbReference type="GO" id="GO:0042026">
    <property type="term" value="P:protein refolding"/>
    <property type="evidence" value="ECO:0007669"/>
    <property type="project" value="TreeGrafter"/>
</dbReference>
<dbReference type="GO" id="GO:0006260">
    <property type="term" value="P:DNA replication"/>
    <property type="evidence" value="ECO:0007669"/>
    <property type="project" value="UniProtKB-KW"/>
</dbReference>
<dbReference type="AlphaFoldDB" id="A0A2A3YJT5"/>
<dbReference type="InterPro" id="IPR001623">
    <property type="entry name" value="DnaJ_domain"/>
</dbReference>
<accession>A0A2A3YJT5</accession>
<evidence type="ECO:0000256" key="2">
    <source>
        <dbReference type="SAM" id="MobiDB-lite"/>
    </source>
</evidence>
<dbReference type="FunFam" id="2.60.260.20:FF:000013">
    <property type="entry name" value="DnaJ subfamily B member 11"/>
    <property type="match status" value="1"/>
</dbReference>
<dbReference type="PRINTS" id="PR00625">
    <property type="entry name" value="JDOMAIN"/>
</dbReference>
<dbReference type="SUPFAM" id="SSF46565">
    <property type="entry name" value="Chaperone J-domain"/>
    <property type="match status" value="1"/>
</dbReference>
<dbReference type="OrthoDB" id="9779889at2"/>
<dbReference type="Pfam" id="PF00226">
    <property type="entry name" value="DnaJ"/>
    <property type="match status" value="1"/>
</dbReference>
<feature type="region of interest" description="Disordered" evidence="2">
    <location>
        <begin position="111"/>
        <end position="130"/>
    </location>
</feature>
<evidence type="ECO:0000259" key="3">
    <source>
        <dbReference type="PROSITE" id="PS50076"/>
    </source>
</evidence>
<dbReference type="SUPFAM" id="SSF49493">
    <property type="entry name" value="HSP40/DnaJ peptide-binding domain"/>
    <property type="match status" value="2"/>
</dbReference>
<dbReference type="Pfam" id="PF01556">
    <property type="entry name" value="DnaJ_C"/>
    <property type="match status" value="1"/>
</dbReference>
<dbReference type="InterPro" id="IPR002939">
    <property type="entry name" value="DnaJ_C"/>
</dbReference>
<dbReference type="GeneID" id="95328446"/>
<dbReference type="SMART" id="SM00271">
    <property type="entry name" value="DnaJ"/>
    <property type="match status" value="1"/>
</dbReference>
<comment type="caution">
    <text evidence="4">The sequence shown here is derived from an EMBL/GenBank/DDBJ whole genome shotgun (WGS) entry which is preliminary data.</text>
</comment>
<gene>
    <name evidence="4" type="ORF">CIK66_07560</name>
</gene>
<feature type="region of interest" description="Disordered" evidence="2">
    <location>
        <begin position="136"/>
        <end position="159"/>
    </location>
</feature>
<dbReference type="GO" id="GO:0051082">
    <property type="term" value="F:unfolded protein binding"/>
    <property type="evidence" value="ECO:0007669"/>
    <property type="project" value="InterPro"/>
</dbReference>
<reference evidence="4 5" key="1">
    <citation type="journal article" date="2017" name="Elife">
        <title>Extensive horizontal gene transfer in cheese-associated bacteria.</title>
        <authorList>
            <person name="Bonham K.S."/>
            <person name="Wolfe B.E."/>
            <person name="Dutton R.J."/>
        </authorList>
    </citation>
    <scope>NUCLEOTIDE SEQUENCE [LARGE SCALE GENOMIC DNA]</scope>
    <source>
        <strain evidence="4 5">341_9</strain>
    </source>
</reference>
<dbReference type="Gene3D" id="2.60.260.20">
    <property type="entry name" value="Urease metallochaperone UreE, N-terminal domain"/>
    <property type="match status" value="2"/>
</dbReference>
<dbReference type="PROSITE" id="PS50076">
    <property type="entry name" value="DNAJ_2"/>
    <property type="match status" value="1"/>
</dbReference>
<feature type="compositionally biased region" description="Gly residues" evidence="2">
    <location>
        <begin position="111"/>
        <end position="124"/>
    </location>
</feature>
<evidence type="ECO:0000313" key="4">
    <source>
        <dbReference type="EMBL" id="PCC39570.1"/>
    </source>
</evidence>
<dbReference type="InterPro" id="IPR036869">
    <property type="entry name" value="J_dom_sf"/>
</dbReference>
<feature type="domain" description="J" evidence="3">
    <location>
        <begin position="10"/>
        <end position="75"/>
    </location>
</feature>
<protein>
    <submittedName>
        <fullName evidence="4">Molecular chaperone DnaJ</fullName>
    </submittedName>
</protein>
<dbReference type="CDD" id="cd06257">
    <property type="entry name" value="DnaJ"/>
    <property type="match status" value="1"/>
</dbReference>
<dbReference type="PANTHER" id="PTHR43096">
    <property type="entry name" value="DNAJ HOMOLOG 1, MITOCHONDRIAL-RELATED"/>
    <property type="match status" value="1"/>
</dbReference>
<keyword evidence="5" id="KW-1185">Reference proteome</keyword>
<proteinExistence type="predicted"/>
<evidence type="ECO:0000313" key="5">
    <source>
        <dbReference type="Proteomes" id="UP000218598"/>
    </source>
</evidence>
<dbReference type="PANTHER" id="PTHR43096:SF52">
    <property type="entry name" value="DNAJ HOMOLOG 1, MITOCHONDRIAL-RELATED"/>
    <property type="match status" value="1"/>
</dbReference>
<dbReference type="RefSeq" id="WP_096166291.1">
    <property type="nucleotide sequence ID" value="NZ_JBQQGT010000003.1"/>
</dbReference>
<name>A0A2A3YJT5_9MICO</name>
<feature type="compositionally biased region" description="Gly residues" evidence="2">
    <location>
        <begin position="136"/>
        <end position="155"/>
    </location>
</feature>
<dbReference type="Proteomes" id="UP000218598">
    <property type="component" value="Unassembled WGS sequence"/>
</dbReference>
<organism evidence="4 5">
    <name type="scientific">Brachybacterium alimentarium</name>
    <dbReference type="NCBI Taxonomy" id="47845"/>
    <lineage>
        <taxon>Bacteria</taxon>
        <taxon>Bacillati</taxon>
        <taxon>Actinomycetota</taxon>
        <taxon>Actinomycetes</taxon>
        <taxon>Micrococcales</taxon>
        <taxon>Dermabacteraceae</taxon>
        <taxon>Brachybacterium</taxon>
    </lineage>
</organism>
<evidence type="ECO:0000256" key="1">
    <source>
        <dbReference type="ARBA" id="ARBA00023186"/>
    </source>
</evidence>
<keyword evidence="1" id="KW-0143">Chaperone</keyword>
<dbReference type="PROSITE" id="PS00636">
    <property type="entry name" value="DNAJ_1"/>
    <property type="match status" value="1"/>
</dbReference>
<dbReference type="CDD" id="cd10747">
    <property type="entry name" value="DnaJ_C"/>
    <property type="match status" value="1"/>
</dbReference>